<dbReference type="RefSeq" id="WP_151861420.1">
    <property type="nucleotide sequence ID" value="NZ_WBZC01000032.1"/>
</dbReference>
<dbReference type="OrthoDB" id="9792148at2"/>
<dbReference type="InterPro" id="IPR042070">
    <property type="entry name" value="PucR_C-HTH_sf"/>
</dbReference>
<dbReference type="InterPro" id="IPR025736">
    <property type="entry name" value="PucR_C-HTH_dom"/>
</dbReference>
<accession>A0A6I0F7E3</accession>
<name>A0A6I0F7E3_9FIRM</name>
<dbReference type="Pfam" id="PF13556">
    <property type="entry name" value="HTH_30"/>
    <property type="match status" value="1"/>
</dbReference>
<dbReference type="EMBL" id="WBZC01000032">
    <property type="protein sequence ID" value="KAB3534097.1"/>
    <property type="molecule type" value="Genomic_DNA"/>
</dbReference>
<proteinExistence type="predicted"/>
<keyword evidence="3" id="KW-1185">Reference proteome</keyword>
<dbReference type="AlphaFoldDB" id="A0A6I0F7E3"/>
<dbReference type="PANTHER" id="PTHR33744">
    <property type="entry name" value="CARBOHYDRATE DIACID REGULATOR"/>
    <property type="match status" value="1"/>
</dbReference>
<reference evidence="2 3" key="1">
    <citation type="submission" date="2019-10" db="EMBL/GenBank/DDBJ databases">
        <title>Alkaliphilus serpentinus sp. nov. and Alkaliphilus pronyensis sp. nov., two novel anaerobic alkaliphilic species isolated from the serpentinized-hosted hydrothermal field of the Prony Bay (New Caledonia).</title>
        <authorList>
            <person name="Postec A."/>
        </authorList>
    </citation>
    <scope>NUCLEOTIDE SEQUENCE [LARGE SCALE GENOMIC DNA]</scope>
    <source>
        <strain evidence="2 3">LacV</strain>
    </source>
</reference>
<evidence type="ECO:0000313" key="2">
    <source>
        <dbReference type="EMBL" id="KAB3534097.1"/>
    </source>
</evidence>
<gene>
    <name evidence="2" type="ORF">F8154_09690</name>
</gene>
<dbReference type="Gene3D" id="1.10.10.2840">
    <property type="entry name" value="PucR C-terminal helix-turn-helix domain"/>
    <property type="match status" value="1"/>
</dbReference>
<protein>
    <recommendedName>
        <fullName evidence="1">PucR C-terminal helix-turn-helix domain-containing protein</fullName>
    </recommendedName>
</protein>
<sequence length="329" mass="38023">MKTIKELVKEVNSIIPAFKGIIDGEGRLIAGSLCKDKPPENNELYPICINDNLIYYLYCRGAIAEDTIELLKLAINSSLLNTSNKKSKVQIIKSLMDNEIDLISLEAAEELLLSKNSFTLMWIQINEDEELLNLHHVIKESFKGDGYSTVVATLQGILIFIEGHKSKEKLLSKGKSIRDTVNSELYIDLRIGISNKYSRLKDFKKYFLETKEIVELGGVFYPEEHIYFAEDLKVEKLLYAIPKELKEKIFIELFYKEIYYNIEEEMLKTISVFIDNNLSMRDTAKALFIHRNTLAYRLDKINKELGLDLRSFKDALIFKISWLLKKSVQ</sequence>
<feature type="domain" description="PucR C-terminal helix-turn-helix" evidence="1">
    <location>
        <begin position="267"/>
        <end position="318"/>
    </location>
</feature>
<evidence type="ECO:0000259" key="1">
    <source>
        <dbReference type="Pfam" id="PF13556"/>
    </source>
</evidence>
<dbReference type="InterPro" id="IPR051448">
    <property type="entry name" value="CdaR-like_regulators"/>
</dbReference>
<evidence type="ECO:0000313" key="3">
    <source>
        <dbReference type="Proteomes" id="UP000432715"/>
    </source>
</evidence>
<comment type="caution">
    <text evidence="2">The sequence shown here is derived from an EMBL/GenBank/DDBJ whole genome shotgun (WGS) entry which is preliminary data.</text>
</comment>
<dbReference type="Proteomes" id="UP000432715">
    <property type="component" value="Unassembled WGS sequence"/>
</dbReference>
<organism evidence="2 3">
    <name type="scientific">Alkaliphilus pronyensis</name>
    <dbReference type="NCBI Taxonomy" id="1482732"/>
    <lineage>
        <taxon>Bacteria</taxon>
        <taxon>Bacillati</taxon>
        <taxon>Bacillota</taxon>
        <taxon>Clostridia</taxon>
        <taxon>Peptostreptococcales</taxon>
        <taxon>Natronincolaceae</taxon>
        <taxon>Alkaliphilus</taxon>
    </lineage>
</organism>
<dbReference type="PANTHER" id="PTHR33744:SF15">
    <property type="entry name" value="CARBOHYDRATE DIACID REGULATOR"/>
    <property type="match status" value="1"/>
</dbReference>